<protein>
    <submittedName>
        <fullName evidence="3">DUF6328 family protein</fullName>
    </submittedName>
</protein>
<keyword evidence="2" id="KW-0812">Transmembrane</keyword>
<dbReference type="RefSeq" id="WP_378486163.1">
    <property type="nucleotide sequence ID" value="NZ_JBHUFB010000012.1"/>
</dbReference>
<dbReference type="Proteomes" id="UP001597286">
    <property type="component" value="Unassembled WGS sequence"/>
</dbReference>
<feature type="compositionally biased region" description="Low complexity" evidence="1">
    <location>
        <begin position="1"/>
        <end position="18"/>
    </location>
</feature>
<keyword evidence="4" id="KW-1185">Reference proteome</keyword>
<keyword evidence="2" id="KW-0472">Membrane</keyword>
<organism evidence="3 4">
    <name type="scientific">Rhodococcus gannanensis</name>
    <dbReference type="NCBI Taxonomy" id="1960308"/>
    <lineage>
        <taxon>Bacteria</taxon>
        <taxon>Bacillati</taxon>
        <taxon>Actinomycetota</taxon>
        <taxon>Actinomycetes</taxon>
        <taxon>Mycobacteriales</taxon>
        <taxon>Nocardiaceae</taxon>
        <taxon>Rhodococcus</taxon>
    </lineage>
</organism>
<name>A0ABW4P7G0_9NOCA</name>
<evidence type="ECO:0000256" key="2">
    <source>
        <dbReference type="SAM" id="Phobius"/>
    </source>
</evidence>
<gene>
    <name evidence="3" type="ORF">ACFSJG_15705</name>
</gene>
<accession>A0ABW4P7G0</accession>
<feature type="compositionally biased region" description="Basic and acidic residues" evidence="1">
    <location>
        <begin position="19"/>
        <end position="36"/>
    </location>
</feature>
<dbReference type="Pfam" id="PF19853">
    <property type="entry name" value="DUF6328"/>
    <property type="match status" value="1"/>
</dbReference>
<proteinExistence type="predicted"/>
<feature type="transmembrane region" description="Helical" evidence="2">
    <location>
        <begin position="124"/>
        <end position="148"/>
    </location>
</feature>
<evidence type="ECO:0000313" key="4">
    <source>
        <dbReference type="Proteomes" id="UP001597286"/>
    </source>
</evidence>
<reference evidence="4" key="1">
    <citation type="journal article" date="2019" name="Int. J. Syst. Evol. Microbiol.">
        <title>The Global Catalogue of Microorganisms (GCM) 10K type strain sequencing project: providing services to taxonomists for standard genome sequencing and annotation.</title>
        <authorList>
            <consortium name="The Broad Institute Genomics Platform"/>
            <consortium name="The Broad Institute Genome Sequencing Center for Infectious Disease"/>
            <person name="Wu L."/>
            <person name="Ma J."/>
        </authorList>
    </citation>
    <scope>NUCLEOTIDE SEQUENCE [LARGE SCALE GENOMIC DNA]</scope>
    <source>
        <strain evidence="4">DT72</strain>
    </source>
</reference>
<dbReference type="EMBL" id="JBHUFB010000012">
    <property type="protein sequence ID" value="MFD1813664.1"/>
    <property type="molecule type" value="Genomic_DNA"/>
</dbReference>
<keyword evidence="2" id="KW-1133">Transmembrane helix</keyword>
<feature type="transmembrane region" description="Helical" evidence="2">
    <location>
        <begin position="154"/>
        <end position="175"/>
    </location>
</feature>
<evidence type="ECO:0000256" key="1">
    <source>
        <dbReference type="SAM" id="MobiDB-lite"/>
    </source>
</evidence>
<feature type="transmembrane region" description="Helical" evidence="2">
    <location>
        <begin position="50"/>
        <end position="69"/>
    </location>
</feature>
<feature type="region of interest" description="Disordered" evidence="1">
    <location>
        <begin position="1"/>
        <end position="36"/>
    </location>
</feature>
<sequence>MRVFGKSAGVESSAGAAARDVDASGDGRPDRNETPTERLDRNWVSLLQELRVTQTGVQFLTGFLLILPFQGRFEDLDDFEMAVYLATVLCAVMATVMLVAPVGMHRILFRQHRIGTLVQTAHHCAIAGLVLLGLALSGVVTLTFGLVVDEEVGVFAGVACAAVFVGVWLLWPWVLRRR</sequence>
<comment type="caution">
    <text evidence="3">The sequence shown here is derived from an EMBL/GenBank/DDBJ whole genome shotgun (WGS) entry which is preliminary data.</text>
</comment>
<dbReference type="InterPro" id="IPR046291">
    <property type="entry name" value="DUF6328"/>
</dbReference>
<evidence type="ECO:0000313" key="3">
    <source>
        <dbReference type="EMBL" id="MFD1813664.1"/>
    </source>
</evidence>
<feature type="transmembrane region" description="Helical" evidence="2">
    <location>
        <begin position="81"/>
        <end position="103"/>
    </location>
</feature>